<evidence type="ECO:0000256" key="4">
    <source>
        <dbReference type="ARBA" id="ARBA00022692"/>
    </source>
</evidence>
<dbReference type="PANTHER" id="PTHR13533">
    <property type="entry name" value="N-ACETYLNEURAMINATE 9-O-ACETYLTRANSFERASE"/>
    <property type="match status" value="1"/>
</dbReference>
<feature type="transmembrane region" description="Helical" evidence="8">
    <location>
        <begin position="340"/>
        <end position="361"/>
    </location>
</feature>
<evidence type="ECO:0000313" key="10">
    <source>
        <dbReference type="EMBL" id="CCO15141.1"/>
    </source>
</evidence>
<evidence type="ECO:0000256" key="6">
    <source>
        <dbReference type="ARBA" id="ARBA00023136"/>
    </source>
</evidence>
<feature type="transmembrane region" description="Helical" evidence="8">
    <location>
        <begin position="419"/>
        <end position="439"/>
    </location>
</feature>
<accession>K8EBB8</accession>
<evidence type="ECO:0000256" key="5">
    <source>
        <dbReference type="ARBA" id="ARBA00022989"/>
    </source>
</evidence>
<comment type="similarity">
    <text evidence="2">Belongs to the PC-esterase family. CASD1 subfamily.</text>
</comment>
<protein>
    <recommendedName>
        <fullName evidence="9">Cas1p 10 TM acyl transferase domain-containing protein</fullName>
    </recommendedName>
</protein>
<dbReference type="InterPro" id="IPR012419">
    <property type="entry name" value="Cas1_AcylTrans_dom"/>
</dbReference>
<keyword evidence="4 8" id="KW-0812">Transmembrane</keyword>
<dbReference type="GO" id="GO:0010411">
    <property type="term" value="P:xyloglucan metabolic process"/>
    <property type="evidence" value="ECO:0007669"/>
    <property type="project" value="TreeGrafter"/>
</dbReference>
<dbReference type="eggNOG" id="KOG1699">
    <property type="taxonomic scope" value="Eukaryota"/>
</dbReference>
<dbReference type="EMBL" id="FO082277">
    <property type="protein sequence ID" value="CCO15141.1"/>
    <property type="molecule type" value="Genomic_DNA"/>
</dbReference>
<dbReference type="RefSeq" id="XP_007514901.1">
    <property type="nucleotide sequence ID" value="XM_007514839.1"/>
</dbReference>
<name>K8EBB8_9CHLO</name>
<dbReference type="GO" id="GO:0016020">
    <property type="term" value="C:membrane"/>
    <property type="evidence" value="ECO:0007669"/>
    <property type="project" value="UniProtKB-SubCell"/>
</dbReference>
<keyword evidence="5 8" id="KW-1133">Transmembrane helix</keyword>
<dbReference type="AlphaFoldDB" id="K8EBB8"/>
<evidence type="ECO:0000256" key="1">
    <source>
        <dbReference type="ARBA" id="ARBA00004141"/>
    </source>
</evidence>
<dbReference type="GO" id="GO:0016407">
    <property type="term" value="F:acetyltransferase activity"/>
    <property type="evidence" value="ECO:0007669"/>
    <property type="project" value="TreeGrafter"/>
</dbReference>
<feature type="transmembrane region" description="Helical" evidence="8">
    <location>
        <begin position="224"/>
        <end position="243"/>
    </location>
</feature>
<organism evidence="10 11">
    <name type="scientific">Bathycoccus prasinos</name>
    <dbReference type="NCBI Taxonomy" id="41875"/>
    <lineage>
        <taxon>Eukaryota</taxon>
        <taxon>Viridiplantae</taxon>
        <taxon>Chlorophyta</taxon>
        <taxon>Mamiellophyceae</taxon>
        <taxon>Mamiellales</taxon>
        <taxon>Bathycoccaceae</taxon>
        <taxon>Bathycoccus</taxon>
    </lineage>
</organism>
<proteinExistence type="inferred from homology"/>
<comment type="subcellular location">
    <subcellularLocation>
        <location evidence="1">Membrane</location>
        <topology evidence="1">Multi-pass membrane protein</topology>
    </subcellularLocation>
</comment>
<feature type="transmembrane region" description="Helical" evidence="8">
    <location>
        <begin position="285"/>
        <end position="307"/>
    </location>
</feature>
<feature type="transmembrane region" description="Helical" evidence="8">
    <location>
        <begin position="562"/>
        <end position="581"/>
    </location>
</feature>
<keyword evidence="3" id="KW-0808">Transferase</keyword>
<dbReference type="GeneID" id="19017703"/>
<evidence type="ECO:0000256" key="7">
    <source>
        <dbReference type="ARBA" id="ARBA00023180"/>
    </source>
</evidence>
<dbReference type="GO" id="GO:0005794">
    <property type="term" value="C:Golgi apparatus"/>
    <property type="evidence" value="ECO:0007669"/>
    <property type="project" value="TreeGrafter"/>
</dbReference>
<feature type="transmembrane region" description="Helical" evidence="8">
    <location>
        <begin position="194"/>
        <end position="212"/>
    </location>
</feature>
<feature type="transmembrane region" description="Helical" evidence="8">
    <location>
        <begin position="497"/>
        <end position="517"/>
    </location>
</feature>
<keyword evidence="6 8" id="KW-0472">Membrane</keyword>
<dbReference type="KEGG" id="bpg:Bathy02g05880"/>
<evidence type="ECO:0000256" key="3">
    <source>
        <dbReference type="ARBA" id="ARBA00022679"/>
    </source>
</evidence>
<gene>
    <name evidence="10" type="ORF">Bathy02g05880</name>
</gene>
<evidence type="ECO:0000259" key="9">
    <source>
        <dbReference type="Pfam" id="PF07779"/>
    </source>
</evidence>
<dbReference type="GO" id="GO:0009834">
    <property type="term" value="P:plant-type secondary cell wall biogenesis"/>
    <property type="evidence" value="ECO:0007669"/>
    <property type="project" value="TreeGrafter"/>
</dbReference>
<keyword evidence="11" id="KW-1185">Reference proteome</keyword>
<feature type="transmembrane region" description="Helical" evidence="8">
    <location>
        <begin position="373"/>
        <end position="399"/>
    </location>
</feature>
<dbReference type="Pfam" id="PF07779">
    <property type="entry name" value="Cas1_AcylT"/>
    <property type="match status" value="1"/>
</dbReference>
<dbReference type="OrthoDB" id="1932925at2759"/>
<feature type="domain" description="Cas1p 10 TM acyl transferase" evidence="9">
    <location>
        <begin position="190"/>
        <end position="599"/>
    </location>
</feature>
<feature type="transmembrane region" description="Helical" evidence="8">
    <location>
        <begin position="601"/>
        <end position="623"/>
    </location>
</feature>
<dbReference type="GO" id="GO:0045492">
    <property type="term" value="P:xylan biosynthetic process"/>
    <property type="evidence" value="ECO:0007669"/>
    <property type="project" value="TreeGrafter"/>
</dbReference>
<evidence type="ECO:0000256" key="8">
    <source>
        <dbReference type="SAM" id="Phobius"/>
    </source>
</evidence>
<reference evidence="10 11" key="1">
    <citation type="submission" date="2011-10" db="EMBL/GenBank/DDBJ databases">
        <authorList>
            <person name="Genoscope - CEA"/>
        </authorList>
    </citation>
    <scope>NUCLEOTIDE SEQUENCE [LARGE SCALE GENOMIC DNA]</scope>
    <source>
        <strain evidence="10 11">RCC 1105</strain>
    </source>
</reference>
<feature type="transmembrane region" description="Helical" evidence="8">
    <location>
        <begin position="460"/>
        <end position="477"/>
    </location>
</feature>
<feature type="transmembrane region" description="Helical" evidence="8">
    <location>
        <begin position="46"/>
        <end position="64"/>
    </location>
</feature>
<dbReference type="PANTHER" id="PTHR13533:SF1">
    <property type="entry name" value="N-ACETYLNEURAMINATE 9-O-ACETYLTRANSFERASE"/>
    <property type="match status" value="1"/>
</dbReference>
<dbReference type="Proteomes" id="UP000198341">
    <property type="component" value="Chromosome 2"/>
</dbReference>
<evidence type="ECO:0000313" key="11">
    <source>
        <dbReference type="Proteomes" id="UP000198341"/>
    </source>
</evidence>
<keyword evidence="7" id="KW-0325">Glycoprotein</keyword>
<evidence type="ECO:0000256" key="2">
    <source>
        <dbReference type="ARBA" id="ARBA00010666"/>
    </source>
</evidence>
<sequence>MDHRYLSWQDVAKRRTLLDFSSSLTSSSFEGDEEVEPSSVLEYGRFQLGLFLSGVFIVALYVYAEFLHHVRMKRMHNGGYNKGLAEDSIEMRMAGTKKFDVLLEGGGGGGGGGGNTPDGSMISNSMQDMSDEDKKRSFANFTDSFGRQNSQSGNMSDAVGASPSTGDNGNVKFTNIGAMRILQGDADAIERARLILRSWAELFFILFVFYVCDRTNTFPERTKSYSRDFFIAIFVTLAAYGCYQTLRQSKTSAPLNREQTEEWKGWMQVLFLLYHYFKASEIYNAIRIFIAAYVWMTGFGNFSYYHVRKDFSVGRFSQMMWRLNFFVLFVCIALRNDYVLYYICPMHTLFTLFVYFSLLVFKEHNTSTNMIVAKMVILIVLVYVIWEVPGVFTVLFKPFEWLLSYTDPKRPDVNPMHEWFFRSGLDRYVWIYGMVCAFVHPKYEAFVRWVDEKPTKEKTVIQGLILTVNTIAAYWWYTTYYVLPKLEYNVVHPYTSWIPITIFIIFRNFSLTMRSYFIHIFCECGKITLETYISQFHIWLSSSVPNGQPGMLLGLFPEEYPVLNFMLCTAIYVGISQRIFMLTNDLKVACVPNANNRLLSLHAYFGVAWFIGMGIAGSALLMAI</sequence>